<evidence type="ECO:0000313" key="1">
    <source>
        <dbReference type="EMBL" id="MDT0499203.1"/>
    </source>
</evidence>
<gene>
    <name evidence="1" type="ORF">RM530_17810</name>
</gene>
<dbReference type="PANTHER" id="PTHR39337:SF1">
    <property type="entry name" value="BLR5642 PROTEIN"/>
    <property type="match status" value="1"/>
</dbReference>
<reference evidence="1 2" key="1">
    <citation type="submission" date="2023-09" db="EMBL/GenBank/DDBJ databases">
        <authorList>
            <person name="Rey-Velasco X."/>
        </authorList>
    </citation>
    <scope>NUCLEOTIDE SEQUENCE [LARGE SCALE GENOMIC DNA]</scope>
    <source>
        <strain evidence="1 2">W345</strain>
    </source>
</reference>
<dbReference type="Proteomes" id="UP001254608">
    <property type="component" value="Unassembled WGS sequence"/>
</dbReference>
<protein>
    <submittedName>
        <fullName evidence="1">DUF488 family protein</fullName>
    </submittedName>
</protein>
<evidence type="ECO:0000313" key="2">
    <source>
        <dbReference type="Proteomes" id="UP001254608"/>
    </source>
</evidence>
<dbReference type="EMBL" id="JAVRIC010000040">
    <property type="protein sequence ID" value="MDT0499203.1"/>
    <property type="molecule type" value="Genomic_DNA"/>
</dbReference>
<dbReference type="InterPro" id="IPR007438">
    <property type="entry name" value="DUF488"/>
</dbReference>
<dbReference type="RefSeq" id="WP_311366613.1">
    <property type="nucleotide sequence ID" value="NZ_JAVRIC010000040.1"/>
</dbReference>
<keyword evidence="2" id="KW-1185">Reference proteome</keyword>
<dbReference type="Pfam" id="PF04343">
    <property type="entry name" value="DUF488"/>
    <property type="match status" value="1"/>
</dbReference>
<organism evidence="1 2">
    <name type="scientific">Banduia mediterranea</name>
    <dbReference type="NCBI Taxonomy" id="3075609"/>
    <lineage>
        <taxon>Bacteria</taxon>
        <taxon>Pseudomonadati</taxon>
        <taxon>Pseudomonadota</taxon>
        <taxon>Gammaproteobacteria</taxon>
        <taxon>Nevskiales</taxon>
        <taxon>Algiphilaceae</taxon>
        <taxon>Banduia</taxon>
    </lineage>
</organism>
<name>A0ABU2WMU3_9GAMM</name>
<accession>A0ABU2WMU3</accession>
<comment type="caution">
    <text evidence="1">The sequence shown here is derived from an EMBL/GenBank/DDBJ whole genome shotgun (WGS) entry which is preliminary data.</text>
</comment>
<sequence>MGASLFSPSVIADRLGAIGTLLPRERAQTTMYYRQKVLLALLESFGGKLASTDFQKYLFLYSRLCEKDRSYEFVPYKYGCFSFQSYADKSKLVASGYLEDAKDWKLSDSFNNHTAQLKKDDAGKIQLFHDKYVSLKGKKLLQHVYRGYPYYAINSLVANEILTADEYAAVQKLKAPKKGKLFATIGYEGITVEEYLNRLIENDIRLLVDVRKNPLSRKYGFSKTKLSELLNNVGISYKHLPKLGIVSDKRKSLKTSQDYKNLFSNYEKTVIPEEKDTIAELYDFYLDSARIAITCFEECHTMCHRHKVADAVAGIAHSRFKVVHL</sequence>
<dbReference type="PANTHER" id="PTHR39337">
    <property type="entry name" value="BLR5642 PROTEIN"/>
    <property type="match status" value="1"/>
</dbReference>
<proteinExistence type="predicted"/>